<name>A0A919MW34_9ACTN</name>
<reference evidence="1" key="1">
    <citation type="submission" date="2021-01" db="EMBL/GenBank/DDBJ databases">
        <title>Whole genome shotgun sequence of Actinoplanes nipponensis NBRC 14063.</title>
        <authorList>
            <person name="Komaki H."/>
            <person name="Tamura T."/>
        </authorList>
    </citation>
    <scope>NUCLEOTIDE SEQUENCE</scope>
    <source>
        <strain evidence="1">NBRC 14063</strain>
    </source>
</reference>
<sequence>MNASLDRFAAEPNTMATPAALIAADPTTHLPTPAALITADSNTTATPTALACRILPYQAADEVR</sequence>
<comment type="caution">
    <text evidence="1">The sequence shown here is derived from an EMBL/GenBank/DDBJ whole genome shotgun (WGS) entry which is preliminary data.</text>
</comment>
<organism evidence="1 2">
    <name type="scientific">Actinoplanes nipponensis</name>
    <dbReference type="NCBI Taxonomy" id="135950"/>
    <lineage>
        <taxon>Bacteria</taxon>
        <taxon>Bacillati</taxon>
        <taxon>Actinomycetota</taxon>
        <taxon>Actinomycetes</taxon>
        <taxon>Micromonosporales</taxon>
        <taxon>Micromonosporaceae</taxon>
        <taxon>Actinoplanes</taxon>
    </lineage>
</organism>
<gene>
    <name evidence="1" type="ORF">Ani05nite_53340</name>
</gene>
<dbReference type="EMBL" id="BOMQ01000063">
    <property type="protein sequence ID" value="GIE51800.1"/>
    <property type="molecule type" value="Genomic_DNA"/>
</dbReference>
<accession>A0A919MW34</accession>
<protein>
    <submittedName>
        <fullName evidence="1">Uncharacterized protein</fullName>
    </submittedName>
</protein>
<dbReference type="Proteomes" id="UP000647172">
    <property type="component" value="Unassembled WGS sequence"/>
</dbReference>
<proteinExistence type="predicted"/>
<evidence type="ECO:0000313" key="2">
    <source>
        <dbReference type="Proteomes" id="UP000647172"/>
    </source>
</evidence>
<dbReference type="AlphaFoldDB" id="A0A919MW34"/>
<evidence type="ECO:0000313" key="1">
    <source>
        <dbReference type="EMBL" id="GIE51800.1"/>
    </source>
</evidence>
<keyword evidence="2" id="KW-1185">Reference proteome</keyword>